<dbReference type="AlphaFoldDB" id="A0A034VFS0"/>
<dbReference type="CTD" id="7516"/>
<dbReference type="InterPro" id="IPR027417">
    <property type="entry name" value="P-loop_NTPase"/>
</dbReference>
<dbReference type="GeneID" id="105229399"/>
<proteinExistence type="predicted"/>
<dbReference type="GO" id="GO:0033063">
    <property type="term" value="C:Rad51B-Rad51C-Rad51D-XRCC2 complex"/>
    <property type="evidence" value="ECO:0007669"/>
    <property type="project" value="InterPro"/>
</dbReference>
<dbReference type="InterPro" id="IPR013632">
    <property type="entry name" value="Rad51_C"/>
</dbReference>
<dbReference type="Pfam" id="PF08423">
    <property type="entry name" value="Rad51"/>
    <property type="match status" value="1"/>
</dbReference>
<dbReference type="GO" id="GO:0005657">
    <property type="term" value="C:replication fork"/>
    <property type="evidence" value="ECO:0007669"/>
    <property type="project" value="InterPro"/>
</dbReference>
<feature type="domain" description="Rad51-like C-terminal" evidence="1">
    <location>
        <begin position="38"/>
        <end position="197"/>
    </location>
</feature>
<gene>
    <name evidence="2" type="primary">XRCC2</name>
</gene>
<dbReference type="KEGG" id="bdr:105229399"/>
<reference evidence="2" key="1">
    <citation type="journal article" date="2014" name="BMC Genomics">
        <title>Characterizing the developmental transcriptome of the oriental fruit fly, Bactrocera dorsalis (Diptera: Tephritidae) through comparative genomic analysis with Drosophila melanogaster utilizing modENCODE datasets.</title>
        <authorList>
            <person name="Geib S.M."/>
            <person name="Calla B."/>
            <person name="Hall B."/>
            <person name="Hou S."/>
            <person name="Manoukis N.C."/>
        </authorList>
    </citation>
    <scope>NUCLEOTIDE SEQUENCE</scope>
    <source>
        <strain evidence="2">Punador</strain>
    </source>
</reference>
<sequence length="260" mass="29757">MACQVFNAYEGCVEEMANQRPSLQDIDAEIFSANSPKARSLIEISGASESGKSMLLWRLMARCLTPTYFGGRNCDLIFIDLRHKFNAELFEQQILRLVAASGEQHTTAELRVMVEKCFDCMHLLNCYNTRHFKAALEIVDGLLVKHSDCSLVVIDGLDAFYWLDTYERRIRMQTHYMRNVERLRSLCERHGICCAYTINTNYLGAKKLSDVDGNILGRSMQANIKVEYRLQLQLASNGERTLNGMAVEIRDNSFYVVKKQ</sequence>
<evidence type="ECO:0000259" key="1">
    <source>
        <dbReference type="Pfam" id="PF08423"/>
    </source>
</evidence>
<dbReference type="SUPFAM" id="SSF52540">
    <property type="entry name" value="P-loop containing nucleoside triphosphate hydrolases"/>
    <property type="match status" value="1"/>
</dbReference>
<dbReference type="OrthoDB" id="420422at2759"/>
<protein>
    <submittedName>
        <fullName evidence="2">DNA repair protein XRCC2</fullName>
    </submittedName>
</protein>
<dbReference type="GO" id="GO:0042148">
    <property type="term" value="P:DNA strand invasion"/>
    <property type="evidence" value="ECO:0007669"/>
    <property type="project" value="TreeGrafter"/>
</dbReference>
<dbReference type="GO" id="GO:0000724">
    <property type="term" value="P:double-strand break repair via homologous recombination"/>
    <property type="evidence" value="ECO:0007669"/>
    <property type="project" value="InterPro"/>
</dbReference>
<dbReference type="PANTHER" id="PTHR46644:SF2">
    <property type="entry name" value="DNA REPAIR PROTEIN XRCC2"/>
    <property type="match status" value="1"/>
</dbReference>
<dbReference type="Gene3D" id="3.40.50.300">
    <property type="entry name" value="P-loop containing nucleotide triphosphate hydrolases"/>
    <property type="match status" value="1"/>
</dbReference>
<evidence type="ECO:0000313" key="2">
    <source>
        <dbReference type="EMBL" id="JAC42141.1"/>
    </source>
</evidence>
<dbReference type="GO" id="GO:0005813">
    <property type="term" value="C:centrosome"/>
    <property type="evidence" value="ECO:0007669"/>
    <property type="project" value="TreeGrafter"/>
</dbReference>
<dbReference type="EMBL" id="GAKP01016811">
    <property type="protein sequence ID" value="JAC42141.1"/>
    <property type="molecule type" value="Transcribed_RNA"/>
</dbReference>
<dbReference type="GO" id="GO:0000400">
    <property type="term" value="F:four-way junction DNA binding"/>
    <property type="evidence" value="ECO:0007669"/>
    <property type="project" value="TreeGrafter"/>
</dbReference>
<organism evidence="2">
    <name type="scientific">Bactrocera dorsalis</name>
    <name type="common">Oriental fruit fly</name>
    <name type="synonym">Dacus dorsalis</name>
    <dbReference type="NCBI Taxonomy" id="27457"/>
    <lineage>
        <taxon>Eukaryota</taxon>
        <taxon>Metazoa</taxon>
        <taxon>Ecdysozoa</taxon>
        <taxon>Arthropoda</taxon>
        <taxon>Hexapoda</taxon>
        <taxon>Insecta</taxon>
        <taxon>Pterygota</taxon>
        <taxon>Neoptera</taxon>
        <taxon>Endopterygota</taxon>
        <taxon>Diptera</taxon>
        <taxon>Brachycera</taxon>
        <taxon>Muscomorpha</taxon>
        <taxon>Tephritoidea</taxon>
        <taxon>Tephritidae</taxon>
        <taxon>Bactrocera</taxon>
        <taxon>Bactrocera</taxon>
    </lineage>
</organism>
<dbReference type="InterPro" id="IPR030547">
    <property type="entry name" value="XRCC2"/>
</dbReference>
<dbReference type="RefSeq" id="XP_011207971.2">
    <property type="nucleotide sequence ID" value="XM_011209669.4"/>
</dbReference>
<accession>A0A034VFS0</accession>
<name>A0A034VFS0_BACDO</name>
<dbReference type="PANTHER" id="PTHR46644">
    <property type="entry name" value="DNA REPAIR PROTEIN XRCC2"/>
    <property type="match status" value="1"/>
</dbReference>